<protein>
    <recommendedName>
        <fullName evidence="4">Di/tricarboxylate transporter</fullName>
    </recommendedName>
</protein>
<feature type="transmembrane region" description="Helical" evidence="1">
    <location>
        <begin position="174"/>
        <end position="193"/>
    </location>
</feature>
<feature type="transmembrane region" description="Helical" evidence="1">
    <location>
        <begin position="66"/>
        <end position="83"/>
    </location>
</feature>
<keyword evidence="3" id="KW-1185">Reference proteome</keyword>
<feature type="transmembrane region" description="Helical" evidence="1">
    <location>
        <begin position="306"/>
        <end position="326"/>
    </location>
</feature>
<evidence type="ECO:0000313" key="2">
    <source>
        <dbReference type="EMBL" id="TCK08314.1"/>
    </source>
</evidence>
<dbReference type="Proteomes" id="UP000294546">
    <property type="component" value="Unassembled WGS sequence"/>
</dbReference>
<feature type="transmembrane region" description="Helical" evidence="1">
    <location>
        <begin position="200"/>
        <end position="222"/>
    </location>
</feature>
<name>A0A4R1GJ71_9GAMM</name>
<feature type="transmembrane region" description="Helical" evidence="1">
    <location>
        <begin position="130"/>
        <end position="154"/>
    </location>
</feature>
<feature type="transmembrane region" description="Helical" evidence="1">
    <location>
        <begin position="377"/>
        <end position="398"/>
    </location>
</feature>
<feature type="transmembrane region" description="Helical" evidence="1">
    <location>
        <begin position="261"/>
        <end position="281"/>
    </location>
</feature>
<feature type="transmembrane region" description="Helical" evidence="1">
    <location>
        <begin position="338"/>
        <end position="357"/>
    </location>
</feature>
<dbReference type="AlphaFoldDB" id="A0A4R1GJ71"/>
<feature type="transmembrane region" description="Helical" evidence="1">
    <location>
        <begin position="37"/>
        <end position="54"/>
    </location>
</feature>
<organism evidence="2 3">
    <name type="scientific">Marinobacterium mangrovicola</name>
    <dbReference type="NCBI Taxonomy" id="1476959"/>
    <lineage>
        <taxon>Bacteria</taxon>
        <taxon>Pseudomonadati</taxon>
        <taxon>Pseudomonadota</taxon>
        <taxon>Gammaproteobacteria</taxon>
        <taxon>Oceanospirillales</taxon>
        <taxon>Oceanospirillaceae</taxon>
        <taxon>Marinobacterium</taxon>
    </lineage>
</organism>
<proteinExistence type="predicted"/>
<reference evidence="2 3" key="1">
    <citation type="submission" date="2019-03" db="EMBL/GenBank/DDBJ databases">
        <title>Genomic Encyclopedia of Archaeal and Bacterial Type Strains, Phase II (KMG-II): from individual species to whole genera.</title>
        <authorList>
            <person name="Goeker M."/>
        </authorList>
    </citation>
    <scope>NUCLEOTIDE SEQUENCE [LARGE SCALE GENOMIC DNA]</scope>
    <source>
        <strain evidence="2 3">DSM 27697</strain>
    </source>
</reference>
<evidence type="ECO:0000256" key="1">
    <source>
        <dbReference type="SAM" id="Phobius"/>
    </source>
</evidence>
<accession>A0A4R1GJ71</accession>
<keyword evidence="1" id="KW-0472">Membrane</keyword>
<comment type="caution">
    <text evidence="2">The sequence shown here is derived from an EMBL/GenBank/DDBJ whole genome shotgun (WGS) entry which is preliminary data.</text>
</comment>
<dbReference type="OrthoDB" id="8523687at2"/>
<sequence>MNTATNQTPAKLDSLLPGIVLLTIIPLSILAAFSAEIPGYLAGIPAWVALFLLLGRQQRGQMIQRLVLLAIGLICLALSQVIGDGTSSYLLKALEANQMIISMLVAVSFLRLVTLSGLETDDQLPPGTRALNGTLFGGHLIGSVINMSSVMILGDRLSANRPLTSLQGLILLRGFSNCAVWSPFFAAMGVILISAPGASLTTLVAYGIPVALSGLLLTSWQISRHPDASSTPGYPLHLGALWIPMLLAVLVMIAHKLWPDVSVITLVTLLSLLFTLLWLPVKTGARSPAILAKHVQLGLPRLGGEVTLFVAAAVLAAGIGALLLSLDIRLAPEHFGPLAACVTLAVLIALAMIGMHPVTSAVLAGSILMPSVDDPNLLGITLLLSWSIGVGLSPFSGVQISLQSRYGISALTLLRMNRFYAPTMIVIGFGSILLYSYLNA</sequence>
<feature type="transmembrane region" description="Helical" evidence="1">
    <location>
        <begin position="12"/>
        <end position="31"/>
    </location>
</feature>
<gene>
    <name evidence="2" type="ORF">CLV83_0389</name>
</gene>
<evidence type="ECO:0008006" key="4">
    <source>
        <dbReference type="Google" id="ProtNLM"/>
    </source>
</evidence>
<keyword evidence="1" id="KW-0812">Transmembrane</keyword>
<feature type="transmembrane region" description="Helical" evidence="1">
    <location>
        <begin position="419"/>
        <end position="438"/>
    </location>
</feature>
<evidence type="ECO:0000313" key="3">
    <source>
        <dbReference type="Proteomes" id="UP000294546"/>
    </source>
</evidence>
<dbReference type="RefSeq" id="WP_132286737.1">
    <property type="nucleotide sequence ID" value="NZ_SMFU01000007.1"/>
</dbReference>
<feature type="transmembrane region" description="Helical" evidence="1">
    <location>
        <begin position="99"/>
        <end position="118"/>
    </location>
</feature>
<keyword evidence="1" id="KW-1133">Transmembrane helix</keyword>
<feature type="transmembrane region" description="Helical" evidence="1">
    <location>
        <begin position="234"/>
        <end position="254"/>
    </location>
</feature>
<dbReference type="EMBL" id="SMFU01000007">
    <property type="protein sequence ID" value="TCK08314.1"/>
    <property type="molecule type" value="Genomic_DNA"/>
</dbReference>